<sequence length="132" mass="14480">MNGVATLMISKSFSQISNIVTMIILKHDYVHLDFPPVTVPPQSAHKPSSSGSSLASFSAKGKSKAELQEIARQLIIQASQMDDDDETSPISQSSSSQPHQPSSQKTSQKDSTPKLRWADYEDNQDPYDLNSD</sequence>
<name>A0AAD4YQ46_PRUDU</name>
<evidence type="ECO:0000313" key="2">
    <source>
        <dbReference type="EMBL" id="KAI5317139.1"/>
    </source>
</evidence>
<feature type="region of interest" description="Disordered" evidence="1">
    <location>
        <begin position="35"/>
        <end position="132"/>
    </location>
</feature>
<accession>A0AAD4YQ46</accession>
<feature type="compositionally biased region" description="Low complexity" evidence="1">
    <location>
        <begin position="43"/>
        <end position="60"/>
    </location>
</feature>
<reference evidence="2 3" key="1">
    <citation type="journal article" date="2022" name="G3 (Bethesda)">
        <title>Whole-genome sequence and methylome profiling of the almond [Prunus dulcis (Mill.) D.A. Webb] cultivar 'Nonpareil'.</title>
        <authorList>
            <person name="D'Amico-Willman K.M."/>
            <person name="Ouma W.Z."/>
            <person name="Meulia T."/>
            <person name="Sideli G.M."/>
            <person name="Gradziel T.M."/>
            <person name="Fresnedo-Ramirez J."/>
        </authorList>
    </citation>
    <scope>NUCLEOTIDE SEQUENCE [LARGE SCALE GENOMIC DNA]</scope>
    <source>
        <strain evidence="2">Clone GOH B32 T37-40</strain>
    </source>
</reference>
<feature type="compositionally biased region" description="Acidic residues" evidence="1">
    <location>
        <begin position="120"/>
        <end position="132"/>
    </location>
</feature>
<comment type="caution">
    <text evidence="2">The sequence shown here is derived from an EMBL/GenBank/DDBJ whole genome shotgun (WGS) entry which is preliminary data.</text>
</comment>
<dbReference type="EMBL" id="JAJFAZ020000007">
    <property type="protein sequence ID" value="KAI5317139.1"/>
    <property type="molecule type" value="Genomic_DNA"/>
</dbReference>
<feature type="compositionally biased region" description="Low complexity" evidence="1">
    <location>
        <begin position="88"/>
        <end position="106"/>
    </location>
</feature>
<dbReference type="Proteomes" id="UP001054821">
    <property type="component" value="Chromosome 7"/>
</dbReference>
<evidence type="ECO:0000256" key="1">
    <source>
        <dbReference type="SAM" id="MobiDB-lite"/>
    </source>
</evidence>
<evidence type="ECO:0000313" key="3">
    <source>
        <dbReference type="Proteomes" id="UP001054821"/>
    </source>
</evidence>
<protein>
    <submittedName>
        <fullName evidence="2">Uncharacterized protein</fullName>
    </submittedName>
</protein>
<dbReference type="AlphaFoldDB" id="A0AAD4YQ46"/>
<feature type="compositionally biased region" description="Basic and acidic residues" evidence="1">
    <location>
        <begin position="107"/>
        <end position="119"/>
    </location>
</feature>
<keyword evidence="3" id="KW-1185">Reference proteome</keyword>
<gene>
    <name evidence="2" type="ORF">L3X38_036846</name>
</gene>
<proteinExistence type="predicted"/>
<organism evidence="2 3">
    <name type="scientific">Prunus dulcis</name>
    <name type="common">Almond</name>
    <name type="synonym">Amygdalus dulcis</name>
    <dbReference type="NCBI Taxonomy" id="3755"/>
    <lineage>
        <taxon>Eukaryota</taxon>
        <taxon>Viridiplantae</taxon>
        <taxon>Streptophyta</taxon>
        <taxon>Embryophyta</taxon>
        <taxon>Tracheophyta</taxon>
        <taxon>Spermatophyta</taxon>
        <taxon>Magnoliopsida</taxon>
        <taxon>eudicotyledons</taxon>
        <taxon>Gunneridae</taxon>
        <taxon>Pentapetalae</taxon>
        <taxon>rosids</taxon>
        <taxon>fabids</taxon>
        <taxon>Rosales</taxon>
        <taxon>Rosaceae</taxon>
        <taxon>Amygdaloideae</taxon>
        <taxon>Amygdaleae</taxon>
        <taxon>Prunus</taxon>
    </lineage>
</organism>